<dbReference type="Pfam" id="PF21113">
    <property type="entry name" value="LarA_C"/>
    <property type="match status" value="1"/>
</dbReference>
<keyword evidence="4" id="KW-1185">Reference proteome</keyword>
<dbReference type="AlphaFoldDB" id="A0A3G1KMY5"/>
<dbReference type="Pfam" id="PF09861">
    <property type="entry name" value="Lar_N"/>
    <property type="match status" value="1"/>
</dbReference>
<accession>A0A3G1KMY5</accession>
<feature type="domain" description="Lactate racemase C-terminal" evidence="2">
    <location>
        <begin position="277"/>
        <end position="421"/>
    </location>
</feature>
<dbReference type="NCBIfam" id="NF033504">
    <property type="entry name" value="Ni_dep_LarA"/>
    <property type="match status" value="1"/>
</dbReference>
<dbReference type="InterPro" id="IPR018657">
    <property type="entry name" value="LarA-like_N"/>
</dbReference>
<dbReference type="PANTHER" id="PTHR33171">
    <property type="entry name" value="LAR_N DOMAIN-CONTAINING PROTEIN"/>
    <property type="match status" value="1"/>
</dbReference>
<dbReference type="InterPro" id="IPR047926">
    <property type="entry name" value="Ni_dep_LarA"/>
</dbReference>
<dbReference type="RefSeq" id="WP_214658986.1">
    <property type="nucleotide sequence ID" value="NZ_CP017634.1"/>
</dbReference>
<evidence type="ECO:0000259" key="1">
    <source>
        <dbReference type="Pfam" id="PF09861"/>
    </source>
</evidence>
<evidence type="ECO:0000259" key="2">
    <source>
        <dbReference type="Pfam" id="PF21113"/>
    </source>
</evidence>
<evidence type="ECO:0000313" key="4">
    <source>
        <dbReference type="Proteomes" id="UP000323521"/>
    </source>
</evidence>
<dbReference type="InterPro" id="IPR048068">
    <property type="entry name" value="LarA-like"/>
</dbReference>
<dbReference type="GO" id="GO:0050043">
    <property type="term" value="F:lactate racemase activity"/>
    <property type="evidence" value="ECO:0007669"/>
    <property type="project" value="InterPro"/>
</dbReference>
<dbReference type="KEGG" id="fwa:DCMF_00425"/>
<protein>
    <submittedName>
        <fullName evidence="3">Uncharacterized protein</fullName>
    </submittedName>
</protein>
<gene>
    <name evidence="3" type="ORF">DCMF_00425</name>
</gene>
<dbReference type="InterPro" id="IPR043166">
    <property type="entry name" value="LarA-like_C"/>
</dbReference>
<name>A0A3G1KMY5_FORW1</name>
<reference evidence="3 4" key="1">
    <citation type="submission" date="2016-10" db="EMBL/GenBank/DDBJ databases">
        <title>Complete Genome Sequence of Peptococcaceae strain DCMF.</title>
        <authorList>
            <person name="Edwards R.J."/>
            <person name="Holland S.I."/>
            <person name="Deshpande N.P."/>
            <person name="Wong Y.K."/>
            <person name="Ertan H."/>
            <person name="Manefield M."/>
            <person name="Russell T.L."/>
            <person name="Lee M.J."/>
        </authorList>
    </citation>
    <scope>NUCLEOTIDE SEQUENCE [LARGE SCALE GENOMIC DNA]</scope>
    <source>
        <strain evidence="3 4">DCMF</strain>
    </source>
</reference>
<sequence length="429" mass="46835">MHIEIPYGKGKIPVEIPERNLMLIATPAGKSSHVINEDEEIRKALSNPIGTDTLKNLAAKLSPEDKVVILTSDYTRPTPSERIIPYLLTEMKEGGVSSKQVTVVFASGLHRPMTKEEMDKALGGLRNEVNAISHDAYQHECVPIGISKNNTPIEINRVVFEAKLKISISTIEPHHAAGWSGGGKNVMPGISSSKSIYAHHKQMLSPGVAIAVFDGNPFREDIEDIACKAGIDFICNVILTEDKKISQAFCGHVVKAHRAGAKVCEKCLSIEVPELPDIVIATPGGAPRDNNLWQTEGKTLTRIKDIIRPGGIIILVSECSEGVGQKEFQKDIETQLSTGDLQKVIDTIAEMPFTVQTNKTARIAKLLQNQEIYFVTSETMQKVFTNPPFRMFSSLQEAFDAAVKSMGETAKVLVVPEAPGIVLKLPSLK</sequence>
<dbReference type="PANTHER" id="PTHR33171:SF17">
    <property type="entry name" value="LARA-LIKE N-TERMINAL DOMAIN-CONTAINING PROTEIN"/>
    <property type="match status" value="1"/>
</dbReference>
<proteinExistence type="predicted"/>
<dbReference type="Gene3D" id="3.40.50.11440">
    <property type="match status" value="1"/>
</dbReference>
<organism evidence="3 4">
    <name type="scientific">Formimonas warabiya</name>
    <dbReference type="NCBI Taxonomy" id="1761012"/>
    <lineage>
        <taxon>Bacteria</taxon>
        <taxon>Bacillati</taxon>
        <taxon>Bacillota</taxon>
        <taxon>Clostridia</taxon>
        <taxon>Eubacteriales</taxon>
        <taxon>Peptococcaceae</taxon>
        <taxon>Candidatus Formimonas</taxon>
    </lineage>
</organism>
<feature type="domain" description="LarA-like N-terminal" evidence="1">
    <location>
        <begin position="7"/>
        <end position="207"/>
    </location>
</feature>
<dbReference type="EMBL" id="CP017634">
    <property type="protein sequence ID" value="ATW23465.1"/>
    <property type="molecule type" value="Genomic_DNA"/>
</dbReference>
<dbReference type="InterPro" id="IPR048520">
    <property type="entry name" value="LarA_C"/>
</dbReference>
<dbReference type="Gene3D" id="3.90.226.30">
    <property type="match status" value="1"/>
</dbReference>
<dbReference type="Proteomes" id="UP000323521">
    <property type="component" value="Chromosome"/>
</dbReference>
<evidence type="ECO:0000313" key="3">
    <source>
        <dbReference type="EMBL" id="ATW23465.1"/>
    </source>
</evidence>